<dbReference type="KEGG" id="tsph:KIH39_01965"/>
<dbReference type="AlphaFoldDB" id="A0A8E6B7J6"/>
<organism evidence="4 5">
    <name type="scientific">Telmatocola sphagniphila</name>
    <dbReference type="NCBI Taxonomy" id="1123043"/>
    <lineage>
        <taxon>Bacteria</taxon>
        <taxon>Pseudomonadati</taxon>
        <taxon>Planctomycetota</taxon>
        <taxon>Planctomycetia</taxon>
        <taxon>Gemmatales</taxon>
        <taxon>Gemmataceae</taxon>
    </lineage>
</organism>
<feature type="signal peptide" evidence="2">
    <location>
        <begin position="1"/>
        <end position="25"/>
    </location>
</feature>
<evidence type="ECO:0000256" key="2">
    <source>
        <dbReference type="SAM" id="SignalP"/>
    </source>
</evidence>
<proteinExistence type="predicted"/>
<dbReference type="InterPro" id="IPR029058">
    <property type="entry name" value="AB_hydrolase_fold"/>
</dbReference>
<dbReference type="PANTHER" id="PTHR42977">
    <property type="entry name" value="HYDROLASE-RELATED"/>
    <property type="match status" value="1"/>
</dbReference>
<dbReference type="RefSeq" id="WP_213497599.1">
    <property type="nucleotide sequence ID" value="NZ_CP074694.1"/>
</dbReference>
<dbReference type="PANTHER" id="PTHR42977:SF3">
    <property type="entry name" value="AB HYDROLASE-1 DOMAIN-CONTAINING PROTEIN"/>
    <property type="match status" value="1"/>
</dbReference>
<name>A0A8E6B7J6_9BACT</name>
<dbReference type="InterPro" id="IPR000073">
    <property type="entry name" value="AB_hydrolase_1"/>
</dbReference>
<dbReference type="EMBL" id="CP074694">
    <property type="protein sequence ID" value="QVL32709.1"/>
    <property type="molecule type" value="Genomic_DNA"/>
</dbReference>
<dbReference type="GO" id="GO:0004301">
    <property type="term" value="F:epoxide hydrolase activity"/>
    <property type="evidence" value="ECO:0007669"/>
    <property type="project" value="TreeGrafter"/>
</dbReference>
<accession>A0A8E6B7J6</accession>
<protein>
    <submittedName>
        <fullName evidence="4">Alpha/beta hydrolase</fullName>
    </submittedName>
</protein>
<evidence type="ECO:0000313" key="5">
    <source>
        <dbReference type="Proteomes" id="UP000676194"/>
    </source>
</evidence>
<evidence type="ECO:0000259" key="3">
    <source>
        <dbReference type="Pfam" id="PF00561"/>
    </source>
</evidence>
<feature type="chain" id="PRO_5034693615" evidence="2">
    <location>
        <begin position="26"/>
        <end position="320"/>
    </location>
</feature>
<keyword evidence="1 4" id="KW-0378">Hydrolase</keyword>
<evidence type="ECO:0000256" key="1">
    <source>
        <dbReference type="ARBA" id="ARBA00022801"/>
    </source>
</evidence>
<dbReference type="InterPro" id="IPR051340">
    <property type="entry name" value="Haloalkane_dehalogenase"/>
</dbReference>
<keyword evidence="2" id="KW-0732">Signal</keyword>
<dbReference type="PRINTS" id="PR00111">
    <property type="entry name" value="ABHYDROLASE"/>
</dbReference>
<dbReference type="SUPFAM" id="SSF53474">
    <property type="entry name" value="alpha/beta-Hydrolases"/>
    <property type="match status" value="1"/>
</dbReference>
<dbReference type="Pfam" id="PF00561">
    <property type="entry name" value="Abhydrolase_1"/>
    <property type="match status" value="1"/>
</dbReference>
<keyword evidence="5" id="KW-1185">Reference proteome</keyword>
<feature type="domain" description="AB hydrolase-1" evidence="3">
    <location>
        <begin position="58"/>
        <end position="302"/>
    </location>
</feature>
<reference evidence="4" key="1">
    <citation type="submission" date="2021-05" db="EMBL/GenBank/DDBJ databases">
        <title>Complete genome sequence of the cellulolytic planctomycete Telmatocola sphagniphila SP2T and characterization of the first cellulase from planctomycetes.</title>
        <authorList>
            <person name="Rakitin A.L."/>
            <person name="Beletsky A.V."/>
            <person name="Naumoff D.G."/>
            <person name="Kulichevskaya I.S."/>
            <person name="Mardanov A.V."/>
            <person name="Ravin N.V."/>
            <person name="Dedysh S.N."/>
        </authorList>
    </citation>
    <scope>NUCLEOTIDE SEQUENCE</scope>
    <source>
        <strain evidence="4">SP2T</strain>
    </source>
</reference>
<dbReference type="PRINTS" id="PR00412">
    <property type="entry name" value="EPOXHYDRLASE"/>
</dbReference>
<sequence>MFRRITLSALLTLAVFGSTFMPVQAGEARAETPKVAHRTVKIDGLDIFYREAGPKDAPTILLLHGFPTSSHMFRNLIPALADKYHVVAPDYPGFGQSSAPPVDKFTYTFDKLAEVVEKFTERIGLTKYTLYVQDYGAPVGYRLAVKHPERVTGLVVQNGNAYEEGLDNDFWKPLKAYWKDRTEENAKPLRGFLTLAGTKWQYTDGVRNVEAISPDTWTIDQTLLDRPGNQEIQLALFYDYRTNLPLYPAWQAYFRKHQPPTLIVWGKNDKIFPAEGAQPYKRDLKNIEFHLLDTGHFALEEDGQQIASLMREFLQKNVKK</sequence>
<evidence type="ECO:0000313" key="4">
    <source>
        <dbReference type="EMBL" id="QVL32709.1"/>
    </source>
</evidence>
<dbReference type="FunFam" id="3.40.50.1820:FF:000173">
    <property type="entry name" value="Alpha/beta hydrolase"/>
    <property type="match status" value="1"/>
</dbReference>
<gene>
    <name evidence="4" type="ORF">KIH39_01965</name>
</gene>
<dbReference type="Proteomes" id="UP000676194">
    <property type="component" value="Chromosome"/>
</dbReference>
<dbReference type="InterPro" id="IPR000639">
    <property type="entry name" value="Epox_hydrolase-like"/>
</dbReference>
<dbReference type="Gene3D" id="3.40.50.1820">
    <property type="entry name" value="alpha/beta hydrolase"/>
    <property type="match status" value="1"/>
</dbReference>